<keyword evidence="2" id="KW-0472">Membrane</keyword>
<reference evidence="4" key="3">
    <citation type="submission" date="2025-09" db="UniProtKB">
        <authorList>
            <consortium name="Ensembl"/>
        </authorList>
    </citation>
    <scope>IDENTIFICATION</scope>
</reference>
<evidence type="ECO:0000256" key="1">
    <source>
        <dbReference type="ARBA" id="ARBA00007148"/>
    </source>
</evidence>
<dbReference type="Ensembl" id="ENSCSET00000008493.1">
    <property type="protein sequence ID" value="ENSCSEP00000008405.1"/>
    <property type="gene ID" value="ENSCSEG00000005375.1"/>
</dbReference>
<dbReference type="GO" id="GO:1902388">
    <property type="term" value="F:ceramide 1-phosphate transfer activity"/>
    <property type="evidence" value="ECO:0007669"/>
    <property type="project" value="TreeGrafter"/>
</dbReference>
<dbReference type="SUPFAM" id="SSF110004">
    <property type="entry name" value="Glycolipid transfer protein, GLTP"/>
    <property type="match status" value="1"/>
</dbReference>
<comment type="similarity">
    <text evidence="1">Belongs to the GLTP family.</text>
</comment>
<dbReference type="GO" id="GO:0032691">
    <property type="term" value="P:negative regulation of interleukin-1 beta production"/>
    <property type="evidence" value="ECO:0007669"/>
    <property type="project" value="UniProtKB-ARBA"/>
</dbReference>
<dbReference type="GO" id="GO:0016020">
    <property type="term" value="C:membrane"/>
    <property type="evidence" value="ECO:0007669"/>
    <property type="project" value="TreeGrafter"/>
</dbReference>
<dbReference type="FunFam" id="1.10.3520.10:FF:000002">
    <property type="entry name" value="Ceramide-1-phosphate transfer protein"/>
    <property type="match status" value="1"/>
</dbReference>
<feature type="transmembrane region" description="Helical" evidence="2">
    <location>
        <begin position="12"/>
        <end position="30"/>
    </location>
</feature>
<keyword evidence="2" id="KW-0812">Transmembrane</keyword>
<evidence type="ECO:0000256" key="2">
    <source>
        <dbReference type="SAM" id="Phobius"/>
    </source>
</evidence>
<keyword evidence="2" id="KW-1133">Transmembrane helix</keyword>
<dbReference type="PANTHER" id="PTHR10219">
    <property type="entry name" value="GLYCOLIPID TRANSFER PROTEIN-RELATED"/>
    <property type="match status" value="1"/>
</dbReference>
<accession>A0A3P8V7L7</accession>
<reference evidence="4 5" key="1">
    <citation type="journal article" date="2014" name="Nat. Genet.">
        <title>Whole-genome sequence of a flatfish provides insights into ZW sex chromosome evolution and adaptation to a benthic lifestyle.</title>
        <authorList>
            <person name="Chen S."/>
            <person name="Zhang G."/>
            <person name="Shao C."/>
            <person name="Huang Q."/>
            <person name="Liu G."/>
            <person name="Zhang P."/>
            <person name="Song W."/>
            <person name="An N."/>
            <person name="Chalopin D."/>
            <person name="Volff J.N."/>
            <person name="Hong Y."/>
            <person name="Li Q."/>
            <person name="Sha Z."/>
            <person name="Zhou H."/>
            <person name="Xie M."/>
            <person name="Yu Q."/>
            <person name="Liu Y."/>
            <person name="Xiang H."/>
            <person name="Wang N."/>
            <person name="Wu K."/>
            <person name="Yang C."/>
            <person name="Zhou Q."/>
            <person name="Liao X."/>
            <person name="Yang L."/>
            <person name="Hu Q."/>
            <person name="Zhang J."/>
            <person name="Meng L."/>
            <person name="Jin L."/>
            <person name="Tian Y."/>
            <person name="Lian J."/>
            <person name="Yang J."/>
            <person name="Miao G."/>
            <person name="Liu S."/>
            <person name="Liang Z."/>
            <person name="Yan F."/>
            <person name="Li Y."/>
            <person name="Sun B."/>
            <person name="Zhang H."/>
            <person name="Zhang J."/>
            <person name="Zhu Y."/>
            <person name="Du M."/>
            <person name="Zhao Y."/>
            <person name="Schartl M."/>
            <person name="Tang Q."/>
            <person name="Wang J."/>
        </authorList>
    </citation>
    <scope>NUCLEOTIDE SEQUENCE</scope>
</reference>
<organism evidence="4 5">
    <name type="scientific">Cynoglossus semilaevis</name>
    <name type="common">Tongue sole</name>
    <dbReference type="NCBI Taxonomy" id="244447"/>
    <lineage>
        <taxon>Eukaryota</taxon>
        <taxon>Metazoa</taxon>
        <taxon>Chordata</taxon>
        <taxon>Craniata</taxon>
        <taxon>Vertebrata</taxon>
        <taxon>Euteleostomi</taxon>
        <taxon>Actinopterygii</taxon>
        <taxon>Neopterygii</taxon>
        <taxon>Teleostei</taxon>
        <taxon>Neoteleostei</taxon>
        <taxon>Acanthomorphata</taxon>
        <taxon>Carangaria</taxon>
        <taxon>Pleuronectiformes</taxon>
        <taxon>Pleuronectoidei</taxon>
        <taxon>Cynoglossidae</taxon>
        <taxon>Cynoglossinae</taxon>
        <taxon>Cynoglossus</taxon>
    </lineage>
</organism>
<dbReference type="InParanoid" id="A0A3P8V7L7"/>
<protein>
    <submittedName>
        <fullName evidence="4">Ceramide-1-phosphate transfer protein-like</fullName>
    </submittedName>
</protein>
<dbReference type="InterPro" id="IPR014830">
    <property type="entry name" value="Glycolipid_transfer_prot_dom"/>
</dbReference>
<dbReference type="GO" id="GO:1902387">
    <property type="term" value="F:ceramide 1-phosphate binding"/>
    <property type="evidence" value="ECO:0007669"/>
    <property type="project" value="TreeGrafter"/>
</dbReference>
<dbReference type="GeneTree" id="ENSGT00940000165048"/>
<keyword evidence="5" id="KW-1185">Reference proteome</keyword>
<sequence>MVFPRKTRLRRCLKLSAILALLVFISSLWLRKYLWSAILWAGSDEDPPTIKDCPGQEFQARLLLMYLRSSLSKSGDDEDDVLLEPYLQSWDQLLSFMNSLGTMVSFFSQKVKKKVTLVQELSLKHAAEADGKNNAQHSALQKAFRSIRSMVEAELKAGVVNFSQRTDSGCRTLLRLHRSLLWLKLMLEGLAGGPDADGRYKTPGELSRDAYKVALAPYHHWVLRQAAELVFIALPDRQYFLQLVCAQHQEEATPIMNIIIQALTVVHQRTQHILAQHNMLELP</sequence>
<proteinExistence type="inferred from homology"/>
<feature type="domain" description="Glycolipid transfer protein" evidence="3">
    <location>
        <begin position="82"/>
        <end position="245"/>
    </location>
</feature>
<dbReference type="Gene3D" id="1.10.3520.10">
    <property type="entry name" value="Glycolipid transfer protein"/>
    <property type="match status" value="1"/>
</dbReference>
<dbReference type="InterPro" id="IPR036497">
    <property type="entry name" value="GLTP_sf"/>
</dbReference>
<dbReference type="Proteomes" id="UP000265120">
    <property type="component" value="Chromosome 1"/>
</dbReference>
<dbReference type="PANTHER" id="PTHR10219:SF19">
    <property type="entry name" value="GLYCOLIPID TRANSFER PROTEIN DOMAIN-CONTAINING PROTEIN 2"/>
    <property type="match status" value="1"/>
</dbReference>
<reference evidence="4" key="2">
    <citation type="submission" date="2025-08" db="UniProtKB">
        <authorList>
            <consortium name="Ensembl"/>
        </authorList>
    </citation>
    <scope>IDENTIFICATION</scope>
</reference>
<dbReference type="GO" id="GO:0005829">
    <property type="term" value="C:cytosol"/>
    <property type="evidence" value="ECO:0007669"/>
    <property type="project" value="TreeGrafter"/>
</dbReference>
<dbReference type="AlphaFoldDB" id="A0A3P8V7L7"/>
<evidence type="ECO:0000259" key="3">
    <source>
        <dbReference type="Pfam" id="PF08718"/>
    </source>
</evidence>
<dbReference type="Pfam" id="PF08718">
    <property type="entry name" value="GLTP"/>
    <property type="match status" value="1"/>
</dbReference>
<evidence type="ECO:0000313" key="4">
    <source>
        <dbReference type="Ensembl" id="ENSCSEP00000008405.1"/>
    </source>
</evidence>
<dbReference type="OMA" id="KECPGQS"/>
<evidence type="ECO:0000313" key="5">
    <source>
        <dbReference type="Proteomes" id="UP000265120"/>
    </source>
</evidence>
<name>A0A3P8V7L7_CYNSE</name>